<feature type="non-terminal residue" evidence="2">
    <location>
        <position position="316"/>
    </location>
</feature>
<gene>
    <name evidence="2" type="ORF">PEVE_00031469</name>
</gene>
<feature type="region of interest" description="Disordered" evidence="1">
    <location>
        <begin position="1"/>
        <end position="35"/>
    </location>
</feature>
<name>A0ABN8LMA1_9CNID</name>
<feature type="region of interest" description="Disordered" evidence="1">
    <location>
        <begin position="278"/>
        <end position="316"/>
    </location>
</feature>
<proteinExistence type="predicted"/>
<protein>
    <submittedName>
        <fullName evidence="2">Uncharacterized protein</fullName>
    </submittedName>
</protein>
<reference evidence="2 3" key="1">
    <citation type="submission" date="2022-05" db="EMBL/GenBank/DDBJ databases">
        <authorList>
            <consortium name="Genoscope - CEA"/>
            <person name="William W."/>
        </authorList>
    </citation>
    <scope>NUCLEOTIDE SEQUENCE [LARGE SCALE GENOMIC DNA]</scope>
</reference>
<organism evidence="2 3">
    <name type="scientific">Porites evermanni</name>
    <dbReference type="NCBI Taxonomy" id="104178"/>
    <lineage>
        <taxon>Eukaryota</taxon>
        <taxon>Metazoa</taxon>
        <taxon>Cnidaria</taxon>
        <taxon>Anthozoa</taxon>
        <taxon>Hexacorallia</taxon>
        <taxon>Scleractinia</taxon>
        <taxon>Fungiina</taxon>
        <taxon>Poritidae</taxon>
        <taxon>Porites</taxon>
    </lineage>
</organism>
<evidence type="ECO:0000313" key="3">
    <source>
        <dbReference type="Proteomes" id="UP001159427"/>
    </source>
</evidence>
<evidence type="ECO:0000256" key="1">
    <source>
        <dbReference type="SAM" id="MobiDB-lite"/>
    </source>
</evidence>
<feature type="compositionally biased region" description="Gly residues" evidence="1">
    <location>
        <begin position="307"/>
        <end position="316"/>
    </location>
</feature>
<sequence length="316" mass="34728">MAAPSFESLSAEAQRPAAEFSATNGNFKPVQKSDENMNEVFAGVTKSDTVWQSSNDHGKNEELEELQRKVWNKSPNVIMSKTITGSEFETPSGTLTTLRIRTHSQENGSPPRKSPVYCYHSFTYGVGESVEGEVDESGPSAQTSSIWEDQSYDGDSPNVWHTRTVVESEEDNGSPTFRCAWKWEIETETGIVASSYELKEDVSCTSGKIKTHGKTAQISEQEENENSAEYSCTKKKIKMTIRRLSPEGAEYNAADDGDTESYLMVPDKLLVAEAQRLDTLRSSQGRSPSGRIAEDGKDYWTSQDSSGGNGIITGLG</sequence>
<feature type="compositionally biased region" description="Polar residues" evidence="1">
    <location>
        <begin position="210"/>
        <end position="219"/>
    </location>
</feature>
<accession>A0ABN8LMA1</accession>
<feature type="region of interest" description="Disordered" evidence="1">
    <location>
        <begin position="130"/>
        <end position="158"/>
    </location>
</feature>
<comment type="caution">
    <text evidence="2">The sequence shown here is derived from an EMBL/GenBank/DDBJ whole genome shotgun (WGS) entry which is preliminary data.</text>
</comment>
<dbReference type="Proteomes" id="UP001159427">
    <property type="component" value="Unassembled WGS sequence"/>
</dbReference>
<feature type="region of interest" description="Disordered" evidence="1">
    <location>
        <begin position="210"/>
        <end position="229"/>
    </location>
</feature>
<dbReference type="EMBL" id="CALNXI010000045">
    <property type="protein sequence ID" value="CAH3016671.1"/>
    <property type="molecule type" value="Genomic_DNA"/>
</dbReference>
<evidence type="ECO:0000313" key="2">
    <source>
        <dbReference type="EMBL" id="CAH3016671.1"/>
    </source>
</evidence>
<keyword evidence="3" id="KW-1185">Reference proteome</keyword>